<dbReference type="PRINTS" id="PR01438">
    <property type="entry name" value="UNVRSLSTRESS"/>
</dbReference>
<gene>
    <name evidence="3" type="ORF">EBQ10_05745</name>
</gene>
<sequence length="341" mass="36520">MGPLGPIFRMRFRDGSHFETMGETEEDAMAHENIVVVGIDGSDAGNSALEWALAQARARQARLHIVCGYELPSQYMSPEFQVSQGNVNHLYDSARKIVDEAVASVEGQGVEVTSALEFGDPTEVLVEISKRVALVVVGGRAQHTSRLADRLLRTVSSAVPANAYCPTVVVPTDSPRSHVPIERVVCGVDGSEHAKMALQRAVWEADRWNAKLTVVVVVNPTSVGWVPAYTFRDEHLAEMEAEVAAQLAQVDEGRDIDVEIQALEGSPAHILAQMSEESDLVVLGTRGRGGFTGLLLGSTSQTLLGYSACPTMVVPRRVRIGDDCGPGPAQVVGDDEPGITG</sequence>
<feature type="domain" description="UspA" evidence="2">
    <location>
        <begin position="35"/>
        <end position="171"/>
    </location>
</feature>
<dbReference type="InterPro" id="IPR006016">
    <property type="entry name" value="UspA"/>
</dbReference>
<dbReference type="PANTHER" id="PTHR46268">
    <property type="entry name" value="STRESS RESPONSE PROTEIN NHAX"/>
    <property type="match status" value="1"/>
</dbReference>
<protein>
    <submittedName>
        <fullName evidence="3">Universal stress protein</fullName>
    </submittedName>
</protein>
<reference evidence="3 4" key="1">
    <citation type="submission" date="2018-11" db="EMBL/GenBank/DDBJ databases">
        <title>Multidrug-resistant genes are associated with an 42-kb island TGI1 carrying a complex class 1 integron in a Trueperella pyogenes.</title>
        <authorList>
            <person name="Dong W."/>
        </authorList>
    </citation>
    <scope>NUCLEOTIDE SEQUENCE [LARGE SCALE GENOMIC DNA]</scope>
    <source>
        <strain evidence="3 4">TP4</strain>
    </source>
</reference>
<name>A0A3S9QLN8_9ACTO</name>
<dbReference type="SUPFAM" id="SSF52402">
    <property type="entry name" value="Adenine nucleotide alpha hydrolases-like"/>
    <property type="match status" value="2"/>
</dbReference>
<dbReference type="InterPro" id="IPR014729">
    <property type="entry name" value="Rossmann-like_a/b/a_fold"/>
</dbReference>
<dbReference type="Proteomes" id="UP000275951">
    <property type="component" value="Chromosome"/>
</dbReference>
<proteinExistence type="inferred from homology"/>
<dbReference type="CDD" id="cd00293">
    <property type="entry name" value="USP-like"/>
    <property type="match status" value="1"/>
</dbReference>
<dbReference type="AlphaFoldDB" id="A0A3S9QLN8"/>
<dbReference type="EMBL" id="CP033905">
    <property type="protein sequence ID" value="AZR06845.1"/>
    <property type="molecule type" value="Genomic_DNA"/>
</dbReference>
<comment type="similarity">
    <text evidence="1">Belongs to the universal stress protein A family.</text>
</comment>
<evidence type="ECO:0000256" key="1">
    <source>
        <dbReference type="ARBA" id="ARBA00008791"/>
    </source>
</evidence>
<evidence type="ECO:0000313" key="4">
    <source>
        <dbReference type="Proteomes" id="UP000275951"/>
    </source>
</evidence>
<dbReference type="PANTHER" id="PTHR46268:SF6">
    <property type="entry name" value="UNIVERSAL STRESS PROTEIN UP12"/>
    <property type="match status" value="1"/>
</dbReference>
<dbReference type="Pfam" id="PF00582">
    <property type="entry name" value="Usp"/>
    <property type="match status" value="2"/>
</dbReference>
<accession>A0A3S9QLN8</accession>
<dbReference type="Gene3D" id="3.40.50.620">
    <property type="entry name" value="HUPs"/>
    <property type="match status" value="2"/>
</dbReference>
<dbReference type="InterPro" id="IPR006015">
    <property type="entry name" value="Universal_stress_UspA"/>
</dbReference>
<feature type="domain" description="UspA" evidence="2">
    <location>
        <begin position="182"/>
        <end position="315"/>
    </location>
</feature>
<evidence type="ECO:0000313" key="3">
    <source>
        <dbReference type="EMBL" id="AZR06845.1"/>
    </source>
</evidence>
<evidence type="ECO:0000259" key="2">
    <source>
        <dbReference type="Pfam" id="PF00582"/>
    </source>
</evidence>
<organism evidence="3 4">
    <name type="scientific">Trueperella pyogenes</name>
    <dbReference type="NCBI Taxonomy" id="1661"/>
    <lineage>
        <taxon>Bacteria</taxon>
        <taxon>Bacillati</taxon>
        <taxon>Actinomycetota</taxon>
        <taxon>Actinomycetes</taxon>
        <taxon>Actinomycetales</taxon>
        <taxon>Actinomycetaceae</taxon>
        <taxon>Trueperella</taxon>
    </lineage>
</organism>